<sequence length="78" mass="8894">MQPFDPNIILGPFGRMIGYLTTDDAGNAAVLASEFDIDLYSHEFQKITPIRKANRGKKIFTKTAFRQPALRRRLINVQ</sequence>
<dbReference type="EMBL" id="QHLQ01000003">
    <property type="protein sequence ID" value="NIZ60447.1"/>
    <property type="molecule type" value="Genomic_DNA"/>
</dbReference>
<evidence type="ECO:0000313" key="1">
    <source>
        <dbReference type="EMBL" id="NIZ60447.1"/>
    </source>
</evidence>
<name>A0ABX0W738_9RHOB</name>
<accession>A0ABX0W738</accession>
<dbReference type="Proteomes" id="UP001429564">
    <property type="component" value="Unassembled WGS sequence"/>
</dbReference>
<proteinExistence type="predicted"/>
<reference evidence="1 2" key="1">
    <citation type="submission" date="2018-05" db="EMBL/GenBank/DDBJ databases">
        <authorList>
            <person name="Zhang Y.-J."/>
        </authorList>
    </citation>
    <scope>NUCLEOTIDE SEQUENCE [LARGE SCALE GENOMIC DNA]</scope>
    <source>
        <strain evidence="1 2">CY04</strain>
    </source>
</reference>
<evidence type="ECO:0000313" key="2">
    <source>
        <dbReference type="Proteomes" id="UP001429564"/>
    </source>
</evidence>
<organism evidence="1 2">
    <name type="scientific">Parasedimentitalea denitrificans</name>
    <dbReference type="NCBI Taxonomy" id="2211118"/>
    <lineage>
        <taxon>Bacteria</taxon>
        <taxon>Pseudomonadati</taxon>
        <taxon>Pseudomonadota</taxon>
        <taxon>Alphaproteobacteria</taxon>
        <taxon>Rhodobacterales</taxon>
        <taxon>Paracoccaceae</taxon>
        <taxon>Parasedimentitalea</taxon>
    </lineage>
</organism>
<protein>
    <submittedName>
        <fullName evidence="1">Uncharacterized protein</fullName>
    </submittedName>
</protein>
<comment type="caution">
    <text evidence="1">The sequence shown here is derived from an EMBL/GenBank/DDBJ whole genome shotgun (WGS) entry which is preliminary data.</text>
</comment>
<gene>
    <name evidence="1" type="ORF">DL239_05595</name>
</gene>
<keyword evidence="2" id="KW-1185">Reference proteome</keyword>